<dbReference type="CDD" id="cd00761">
    <property type="entry name" value="Glyco_tranf_GTA_type"/>
    <property type="match status" value="1"/>
</dbReference>
<evidence type="ECO:0000259" key="1">
    <source>
        <dbReference type="Pfam" id="PF00535"/>
    </source>
</evidence>
<evidence type="ECO:0000313" key="3">
    <source>
        <dbReference type="Proteomes" id="UP000500806"/>
    </source>
</evidence>
<dbReference type="KEGG" id="pani:DCO16_01695"/>
<dbReference type="AlphaFoldDB" id="A0A6M9PQZ1"/>
<feature type="domain" description="Glycosyltransferase 2-like" evidence="1">
    <location>
        <begin position="7"/>
        <end position="132"/>
    </location>
</feature>
<dbReference type="Proteomes" id="UP000500806">
    <property type="component" value="Chromosome"/>
</dbReference>
<dbReference type="PANTHER" id="PTHR22916">
    <property type="entry name" value="GLYCOSYLTRANSFERASE"/>
    <property type="match status" value="1"/>
</dbReference>
<protein>
    <recommendedName>
        <fullName evidence="1">Glycosyltransferase 2-like domain-containing protein</fullName>
    </recommendedName>
</protein>
<keyword evidence="3" id="KW-1185">Reference proteome</keyword>
<name>A0A6M9PQZ1_9BURK</name>
<dbReference type="EMBL" id="CP028941">
    <property type="protein sequence ID" value="QKM61908.1"/>
    <property type="molecule type" value="Genomic_DNA"/>
</dbReference>
<dbReference type="InterPro" id="IPR029044">
    <property type="entry name" value="Nucleotide-diphossugar_trans"/>
</dbReference>
<dbReference type="InterPro" id="IPR001173">
    <property type="entry name" value="Glyco_trans_2-like"/>
</dbReference>
<dbReference type="Gene3D" id="3.90.550.10">
    <property type="entry name" value="Spore Coat Polysaccharide Biosynthesis Protein SpsA, Chain A"/>
    <property type="match status" value="1"/>
</dbReference>
<dbReference type="Pfam" id="PF00535">
    <property type="entry name" value="Glycos_transf_2"/>
    <property type="match status" value="1"/>
</dbReference>
<accession>A0A6M9PQZ1</accession>
<dbReference type="SUPFAM" id="SSF53448">
    <property type="entry name" value="Nucleotide-diphospho-sugar transferases"/>
    <property type="match status" value="1"/>
</dbReference>
<organism evidence="2 3">
    <name type="scientific">Polynucleobacter antarcticus</name>
    <dbReference type="NCBI Taxonomy" id="1743162"/>
    <lineage>
        <taxon>Bacteria</taxon>
        <taxon>Pseudomonadati</taxon>
        <taxon>Pseudomonadota</taxon>
        <taxon>Betaproteobacteria</taxon>
        <taxon>Burkholderiales</taxon>
        <taxon>Burkholderiaceae</taxon>
        <taxon>Polynucleobacter</taxon>
    </lineage>
</organism>
<dbReference type="GO" id="GO:0016758">
    <property type="term" value="F:hexosyltransferase activity"/>
    <property type="evidence" value="ECO:0007669"/>
    <property type="project" value="UniProtKB-ARBA"/>
</dbReference>
<evidence type="ECO:0000313" key="2">
    <source>
        <dbReference type="EMBL" id="QKM61908.1"/>
    </source>
</evidence>
<sequence length="316" mass="36925">MNAPKISIVVNCFNGEEHLREALDSIFQQTYQDWEVIFWDNCSSDLSASIANSYGEKIRYFRSNELTSLGKARRLAVEKAVGEWVCFLDVDDRWHPKKLEAQIRDLEMGDYLFAYAGVCEIKKNGEKIREVIPKLQTGFIFGSLITNFELNMVTPIFNREKAEILNIRFDDAITASEEFNFFMRLAYHGNALVQHKVLGDYRLHSGSLTYRSMGEWANERRITLKQLETSFPDIEKLYANELEEANAKGDYYEAMYLMSKGNLRDARALLKPLTSVNYKYKFLYYASFHKQIWSLIHSDLIKRVIFYKIQKMLGER</sequence>
<dbReference type="PANTHER" id="PTHR22916:SF3">
    <property type="entry name" value="UDP-GLCNAC:BETAGAL BETA-1,3-N-ACETYLGLUCOSAMINYLTRANSFERASE-LIKE PROTEIN 1"/>
    <property type="match status" value="1"/>
</dbReference>
<gene>
    <name evidence="2" type="ORF">DCO16_01695</name>
</gene>
<proteinExistence type="predicted"/>
<dbReference type="RefSeq" id="WP_173942060.1">
    <property type="nucleotide sequence ID" value="NZ_CBCSCD010000008.1"/>
</dbReference>
<reference evidence="2 3" key="1">
    <citation type="submission" date="2018-04" db="EMBL/GenBank/DDBJ databases">
        <title>Polynucleobacter sp. LimPoW16 genome.</title>
        <authorList>
            <person name="Hahn M.W."/>
        </authorList>
    </citation>
    <scope>NUCLEOTIDE SEQUENCE [LARGE SCALE GENOMIC DNA]</scope>
    <source>
        <strain evidence="2 3">LimPoW16</strain>
    </source>
</reference>